<organism evidence="2 3">
    <name type="scientific">Mycolicibacterium gilvum</name>
    <dbReference type="NCBI Taxonomy" id="1804"/>
    <lineage>
        <taxon>Bacteria</taxon>
        <taxon>Bacillati</taxon>
        <taxon>Actinomycetota</taxon>
        <taxon>Actinomycetes</taxon>
        <taxon>Mycobacteriales</taxon>
        <taxon>Mycobacteriaceae</taxon>
        <taxon>Mycolicibacterium</taxon>
    </lineage>
</organism>
<dbReference type="Proteomes" id="UP000254291">
    <property type="component" value="Unassembled WGS sequence"/>
</dbReference>
<evidence type="ECO:0000256" key="1">
    <source>
        <dbReference type="SAM" id="Phobius"/>
    </source>
</evidence>
<accession>A0A378SJC9</accession>
<keyword evidence="1" id="KW-0812">Transmembrane</keyword>
<sequence>MQSDSVYSEDRIDFIVSISFCWLLVIDLVSLARVMGPPDCQGDGTTVARY</sequence>
<keyword evidence="1" id="KW-0472">Membrane</keyword>
<gene>
    <name evidence="2" type="ORF">NCTC10742_00701</name>
</gene>
<keyword evidence="1" id="KW-1133">Transmembrane helix</keyword>
<protein>
    <submittedName>
        <fullName evidence="2">Uncharacterized protein</fullName>
    </submittedName>
</protein>
<evidence type="ECO:0000313" key="2">
    <source>
        <dbReference type="EMBL" id="STZ41497.1"/>
    </source>
</evidence>
<dbReference type="EMBL" id="UGQM01000001">
    <property type="protein sequence ID" value="STZ41497.1"/>
    <property type="molecule type" value="Genomic_DNA"/>
</dbReference>
<name>A0A378SJC9_9MYCO</name>
<feature type="transmembrane region" description="Helical" evidence="1">
    <location>
        <begin position="12"/>
        <end position="32"/>
    </location>
</feature>
<proteinExistence type="predicted"/>
<evidence type="ECO:0000313" key="3">
    <source>
        <dbReference type="Proteomes" id="UP000254291"/>
    </source>
</evidence>
<dbReference type="AlphaFoldDB" id="A0A378SJC9"/>
<reference evidence="2 3" key="1">
    <citation type="submission" date="2018-06" db="EMBL/GenBank/DDBJ databases">
        <authorList>
            <consortium name="Pathogen Informatics"/>
            <person name="Doyle S."/>
        </authorList>
    </citation>
    <scope>NUCLEOTIDE SEQUENCE [LARGE SCALE GENOMIC DNA]</scope>
    <source>
        <strain evidence="2 3">NCTC10742</strain>
    </source>
</reference>